<dbReference type="RefSeq" id="XP_017770066.1">
    <property type="nucleotide sequence ID" value="XM_017914577.1"/>
</dbReference>
<comment type="catalytic activity">
    <reaction evidence="8">
        <text>L-cystine(out) + H(+)(out) = L-cystine(in) + H(+)(in)</text>
        <dbReference type="Rhea" id="RHEA:66172"/>
        <dbReference type="ChEBI" id="CHEBI:15378"/>
        <dbReference type="ChEBI" id="CHEBI:35491"/>
    </reaction>
    <physiologicalReaction direction="left-to-right" evidence="8">
        <dbReference type="Rhea" id="RHEA:66173"/>
    </physiologicalReaction>
</comment>
<keyword evidence="7 9" id="KW-0472">Membrane</keyword>
<sequence length="367" mass="41984">MRRRLRGPSSPPAFIALVLIANFGIGLSDITLSAQDLMLKLGEESTVQLNITEINYKDDKLNFYVQHDDIVSIEPDSVKMVDGFYELVVKGTSPGHSEITTNTTKTNYDTDSLFLRVTVFKHAQLDVFSEIIGWIYFVAWSISFYPQIYINYERQSVVGLNFDFLALNVVGFTLYAIFNLGLYFIPEIRAKYAELHPRGLNPVQVNDIVFALHATFACLVTLVQCYRYERADQKVSLTARSILGAFAVFLGIGIILAATNTIHWIDFLYYCSYVKLTITLIKYVPQAYMNYKRKSTVGWSIGNIFLDFTGGILSMLQMIVNSYNYDDWESIFGDKTKFGLGLFSVVFDIFFIVQHYILYRHTNYEES</sequence>
<organism evidence="10 11">
    <name type="scientific">Nicrophorus vespilloides</name>
    <name type="common">Boreal carrion beetle</name>
    <dbReference type="NCBI Taxonomy" id="110193"/>
    <lineage>
        <taxon>Eukaryota</taxon>
        <taxon>Metazoa</taxon>
        <taxon>Ecdysozoa</taxon>
        <taxon>Arthropoda</taxon>
        <taxon>Hexapoda</taxon>
        <taxon>Insecta</taxon>
        <taxon>Pterygota</taxon>
        <taxon>Neoptera</taxon>
        <taxon>Endopterygota</taxon>
        <taxon>Coleoptera</taxon>
        <taxon>Polyphaga</taxon>
        <taxon>Staphyliniformia</taxon>
        <taxon>Silphidae</taxon>
        <taxon>Nicrophorinae</taxon>
        <taxon>Nicrophorus</taxon>
    </lineage>
</organism>
<evidence type="ECO:0000313" key="11">
    <source>
        <dbReference type="RefSeq" id="XP_017770064.1"/>
    </source>
</evidence>
<evidence type="ECO:0000256" key="7">
    <source>
        <dbReference type="ARBA" id="ARBA00023136"/>
    </source>
</evidence>
<evidence type="ECO:0000256" key="5">
    <source>
        <dbReference type="ARBA" id="ARBA00022737"/>
    </source>
</evidence>
<keyword evidence="3" id="KW-0813">Transport</keyword>
<reference evidence="11 12" key="1">
    <citation type="submission" date="2025-05" db="UniProtKB">
        <authorList>
            <consortium name="RefSeq"/>
        </authorList>
    </citation>
    <scope>IDENTIFICATION</scope>
    <source>
        <tissue evidence="11 12">Whole Larva</tissue>
    </source>
</reference>
<evidence type="ECO:0000256" key="2">
    <source>
        <dbReference type="ARBA" id="ARBA00006855"/>
    </source>
</evidence>
<comment type="subcellular location">
    <subcellularLocation>
        <location evidence="1">Endomembrane system</location>
        <topology evidence="1">Multi-pass membrane protein</topology>
    </subcellularLocation>
</comment>
<evidence type="ECO:0000256" key="8">
    <source>
        <dbReference type="ARBA" id="ARBA00048473"/>
    </source>
</evidence>
<dbReference type="Gene3D" id="1.20.1280.290">
    <property type="match status" value="2"/>
</dbReference>
<dbReference type="PANTHER" id="PTHR13131">
    <property type="entry name" value="CYSTINOSIN"/>
    <property type="match status" value="1"/>
</dbReference>
<feature type="transmembrane region" description="Helical" evidence="9">
    <location>
        <begin position="340"/>
        <end position="359"/>
    </location>
</feature>
<proteinExistence type="inferred from homology"/>
<feature type="transmembrane region" description="Helical" evidence="9">
    <location>
        <begin position="164"/>
        <end position="185"/>
    </location>
</feature>
<evidence type="ECO:0000313" key="10">
    <source>
        <dbReference type="Proteomes" id="UP000695000"/>
    </source>
</evidence>
<evidence type="ECO:0000313" key="12">
    <source>
        <dbReference type="RefSeq" id="XP_017770065.1"/>
    </source>
</evidence>
<protein>
    <submittedName>
        <fullName evidence="11 12">Cystinosin homolog</fullName>
    </submittedName>
</protein>
<keyword evidence="4 9" id="KW-0812">Transmembrane</keyword>
<accession>A0ABM1M664</accession>
<feature type="transmembrane region" description="Helical" evidence="9">
    <location>
        <begin position="12"/>
        <end position="32"/>
    </location>
</feature>
<evidence type="ECO:0000256" key="6">
    <source>
        <dbReference type="ARBA" id="ARBA00022989"/>
    </source>
</evidence>
<keyword evidence="10" id="KW-1185">Reference proteome</keyword>
<evidence type="ECO:0000313" key="13">
    <source>
        <dbReference type="RefSeq" id="XP_017770066.1"/>
    </source>
</evidence>
<dbReference type="NCBIfam" id="TIGR00951">
    <property type="entry name" value="2A43"/>
    <property type="match status" value="1"/>
</dbReference>
<dbReference type="RefSeq" id="XP_017770064.1">
    <property type="nucleotide sequence ID" value="XM_017914575.1"/>
</dbReference>
<evidence type="ECO:0000256" key="3">
    <source>
        <dbReference type="ARBA" id="ARBA00022448"/>
    </source>
</evidence>
<dbReference type="RefSeq" id="XP_017770065.1">
    <property type="nucleotide sequence ID" value="XM_017914576.1"/>
</dbReference>
<feature type="transmembrane region" description="Helical" evidence="9">
    <location>
        <begin position="264"/>
        <end position="284"/>
    </location>
</feature>
<evidence type="ECO:0000256" key="9">
    <source>
        <dbReference type="SAM" id="Phobius"/>
    </source>
</evidence>
<feature type="transmembrane region" description="Helical" evidence="9">
    <location>
        <begin position="296"/>
        <end position="320"/>
    </location>
</feature>
<keyword evidence="5" id="KW-0677">Repeat</keyword>
<dbReference type="InterPro" id="IPR005282">
    <property type="entry name" value="LC_transporter"/>
</dbReference>
<keyword evidence="6 9" id="KW-1133">Transmembrane helix</keyword>
<feature type="transmembrane region" description="Helical" evidence="9">
    <location>
        <begin position="205"/>
        <end position="225"/>
    </location>
</feature>
<dbReference type="SMART" id="SM00679">
    <property type="entry name" value="CTNS"/>
    <property type="match status" value="2"/>
</dbReference>
<gene>
    <name evidence="11 12 13" type="primary">LOC108557874</name>
</gene>
<comment type="similarity">
    <text evidence="2">Belongs to the cystinosin family.</text>
</comment>
<dbReference type="PANTHER" id="PTHR13131:SF5">
    <property type="entry name" value="CYSTINOSIN"/>
    <property type="match status" value="1"/>
</dbReference>
<feature type="transmembrane region" description="Helical" evidence="9">
    <location>
        <begin position="131"/>
        <end position="152"/>
    </location>
</feature>
<dbReference type="Pfam" id="PF04193">
    <property type="entry name" value="PQ-loop"/>
    <property type="match status" value="2"/>
</dbReference>
<dbReference type="GeneID" id="108557874"/>
<evidence type="ECO:0000256" key="4">
    <source>
        <dbReference type="ARBA" id="ARBA00022692"/>
    </source>
</evidence>
<feature type="transmembrane region" description="Helical" evidence="9">
    <location>
        <begin position="237"/>
        <end position="258"/>
    </location>
</feature>
<dbReference type="InterPro" id="IPR006603">
    <property type="entry name" value="PQ-loop_rpt"/>
</dbReference>
<name>A0ABM1M664_NICVS</name>
<dbReference type="Proteomes" id="UP000695000">
    <property type="component" value="Unplaced"/>
</dbReference>
<evidence type="ECO:0000256" key="1">
    <source>
        <dbReference type="ARBA" id="ARBA00004127"/>
    </source>
</evidence>